<evidence type="ECO:0000256" key="4">
    <source>
        <dbReference type="ARBA" id="ARBA00022840"/>
    </source>
</evidence>
<keyword evidence="4 5" id="KW-0067">ATP-binding</keyword>
<dbReference type="InterPro" id="IPR008271">
    <property type="entry name" value="Ser/Thr_kinase_AS"/>
</dbReference>
<protein>
    <submittedName>
        <fullName evidence="7">Serine/threonine-protein kinase PknB</fullName>
        <ecNumber evidence="7">2.7.11.1</ecNumber>
    </submittedName>
</protein>
<dbReference type="SUPFAM" id="SSF56436">
    <property type="entry name" value="C-type lectin-like"/>
    <property type="match status" value="1"/>
</dbReference>
<dbReference type="PROSITE" id="PS50011">
    <property type="entry name" value="PROTEIN_KINASE_DOM"/>
    <property type="match status" value="1"/>
</dbReference>
<keyword evidence="3 7" id="KW-0418">Kinase</keyword>
<feature type="binding site" evidence="5">
    <location>
        <position position="109"/>
    </location>
    <ligand>
        <name>ATP</name>
        <dbReference type="ChEBI" id="CHEBI:30616"/>
    </ligand>
</feature>
<reference evidence="7 8" key="1">
    <citation type="submission" date="2019-02" db="EMBL/GenBank/DDBJ databases">
        <title>Deep-cultivation of Planctomycetes and their phenomic and genomic characterization uncovers novel biology.</title>
        <authorList>
            <person name="Wiegand S."/>
            <person name="Jogler M."/>
            <person name="Boedeker C."/>
            <person name="Pinto D."/>
            <person name="Vollmers J."/>
            <person name="Rivas-Marin E."/>
            <person name="Kohn T."/>
            <person name="Peeters S.H."/>
            <person name="Heuer A."/>
            <person name="Rast P."/>
            <person name="Oberbeckmann S."/>
            <person name="Bunk B."/>
            <person name="Jeske O."/>
            <person name="Meyerdierks A."/>
            <person name="Storesund J.E."/>
            <person name="Kallscheuer N."/>
            <person name="Luecker S."/>
            <person name="Lage O.M."/>
            <person name="Pohl T."/>
            <person name="Merkel B.J."/>
            <person name="Hornburger P."/>
            <person name="Mueller R.-W."/>
            <person name="Bruemmer F."/>
            <person name="Labrenz M."/>
            <person name="Spormann A.M."/>
            <person name="Op den Camp H."/>
            <person name="Overmann J."/>
            <person name="Amann R."/>
            <person name="Jetten M.S.M."/>
            <person name="Mascher T."/>
            <person name="Medema M.H."/>
            <person name="Devos D.P."/>
            <person name="Kaster A.-K."/>
            <person name="Ovreas L."/>
            <person name="Rohde M."/>
            <person name="Galperin M.Y."/>
            <person name="Jogler C."/>
        </authorList>
    </citation>
    <scope>NUCLEOTIDE SEQUENCE [LARGE SCALE GENOMIC DNA]</scope>
    <source>
        <strain evidence="7 8">Pla163</strain>
    </source>
</reference>
<keyword evidence="1 7" id="KW-0808">Transferase</keyword>
<dbReference type="Proteomes" id="UP000319342">
    <property type="component" value="Chromosome"/>
</dbReference>
<dbReference type="Pfam" id="PF00069">
    <property type="entry name" value="Pkinase"/>
    <property type="match status" value="1"/>
</dbReference>
<dbReference type="OrthoDB" id="6111975at2"/>
<gene>
    <name evidence="7" type="primary">pknB_6</name>
    <name evidence="7" type="ORF">Pla163_03740</name>
</gene>
<dbReference type="PANTHER" id="PTHR43289">
    <property type="entry name" value="MITOGEN-ACTIVATED PROTEIN KINASE KINASE KINASE 20-RELATED"/>
    <property type="match status" value="1"/>
</dbReference>
<dbReference type="InterPro" id="IPR017441">
    <property type="entry name" value="Protein_kinase_ATP_BS"/>
</dbReference>
<dbReference type="PROSITE" id="PS00108">
    <property type="entry name" value="PROTEIN_KINASE_ST"/>
    <property type="match status" value="1"/>
</dbReference>
<dbReference type="GO" id="GO:0004674">
    <property type="term" value="F:protein serine/threonine kinase activity"/>
    <property type="evidence" value="ECO:0007669"/>
    <property type="project" value="UniProtKB-EC"/>
</dbReference>
<proteinExistence type="predicted"/>
<dbReference type="Gene3D" id="1.10.510.10">
    <property type="entry name" value="Transferase(Phosphotransferase) domain 1"/>
    <property type="match status" value="1"/>
</dbReference>
<dbReference type="Gene3D" id="3.30.200.20">
    <property type="entry name" value="Phosphorylase Kinase, domain 1"/>
    <property type="match status" value="1"/>
</dbReference>
<dbReference type="InterPro" id="IPR011009">
    <property type="entry name" value="Kinase-like_dom_sf"/>
</dbReference>
<dbReference type="CDD" id="cd14014">
    <property type="entry name" value="STKc_PknB_like"/>
    <property type="match status" value="1"/>
</dbReference>
<accession>A0A518CVM3</accession>
<evidence type="ECO:0000259" key="6">
    <source>
        <dbReference type="PROSITE" id="PS50011"/>
    </source>
</evidence>
<evidence type="ECO:0000313" key="8">
    <source>
        <dbReference type="Proteomes" id="UP000319342"/>
    </source>
</evidence>
<sequence>MPDHTPNEPSWERVEEVFYAACDIDDAGDRAAYVREACAGDEELRAEVERLLEVRDGDSQFLEPPPLVAADLAGRVIDDFEVVEEIGRGGMGVVYRAKQRSLGREVALKVLPLVLRGNDAVSERFRREAIAASKLRHPGIATVLAFGEIDGTFYYAMELVEGTSLRDAMDRAFRGEPVEGDPDLMDPKVCADLVRQMAEALHFAHEAGVIHRDVKPHNILIERDGRPRLIDFGLAKLLDLRGVTLTGDVNGTPHYMSPEQADATRRSVDRRTDVYSLGAVLYELLAKRTPFLGASSYEVLYRITHDEPRPLRKVAADAPRDLEVLCARALEREPDDRLASAAVLAAELARFVAGESIHAAPRSVAQRAQRRVHRSRRGIQVALVTAALVTLLAFALWPDPKPSATFTVRFLGDEGVSTQVDVLQIPFEGRRAETLQSFEFVGEASIELPTGIHRVLASDGEVEWDHKAYSETGGDLQVISFLDDARLPDDELVIVPSQTVRSWRTYFSPNAEPPQDSAEVVETASFRVAPDLLTFAQALEAIGAIEGAAAAAEFRAWLLAKFEGAEDFDEDRFFDLPATYLDFDRAQNCLSYFGLRLPTMAEAVALVRGGEDWLVGGIVDPDATPLRLGSIEVEGVLRGLREYYRFGGAVGEGRPLGPLGLRYPLGNVSIWTSTPVEYRNVDGDVVGLGEPVSYGVSWFGGVSSLTFEEPHLVGVGDRGRGYVTTGVRGVRDL</sequence>
<dbReference type="GO" id="GO:0005524">
    <property type="term" value="F:ATP binding"/>
    <property type="evidence" value="ECO:0007669"/>
    <property type="project" value="UniProtKB-UniRule"/>
</dbReference>
<evidence type="ECO:0000256" key="5">
    <source>
        <dbReference type="PROSITE-ProRule" id="PRU10141"/>
    </source>
</evidence>
<evidence type="ECO:0000313" key="7">
    <source>
        <dbReference type="EMBL" id="QDU83276.1"/>
    </source>
</evidence>
<dbReference type="InterPro" id="IPR000719">
    <property type="entry name" value="Prot_kinase_dom"/>
</dbReference>
<name>A0A518CVM3_9BACT</name>
<dbReference type="PROSITE" id="PS00107">
    <property type="entry name" value="PROTEIN_KINASE_ATP"/>
    <property type="match status" value="1"/>
</dbReference>
<dbReference type="EMBL" id="CP036290">
    <property type="protein sequence ID" value="QDU83276.1"/>
    <property type="molecule type" value="Genomic_DNA"/>
</dbReference>
<evidence type="ECO:0000256" key="1">
    <source>
        <dbReference type="ARBA" id="ARBA00022679"/>
    </source>
</evidence>
<dbReference type="PANTHER" id="PTHR43289:SF6">
    <property type="entry name" value="SERINE_THREONINE-PROTEIN KINASE NEKL-3"/>
    <property type="match status" value="1"/>
</dbReference>
<dbReference type="AlphaFoldDB" id="A0A518CVM3"/>
<organism evidence="7 8">
    <name type="scientific">Rohdeia mirabilis</name>
    <dbReference type="NCBI Taxonomy" id="2528008"/>
    <lineage>
        <taxon>Bacteria</taxon>
        <taxon>Pseudomonadati</taxon>
        <taxon>Planctomycetota</taxon>
        <taxon>Planctomycetia</taxon>
        <taxon>Planctomycetia incertae sedis</taxon>
        <taxon>Rohdeia</taxon>
    </lineage>
</organism>
<dbReference type="InterPro" id="IPR016187">
    <property type="entry name" value="CTDL_fold"/>
</dbReference>
<dbReference type="EC" id="2.7.11.1" evidence="7"/>
<evidence type="ECO:0000256" key="3">
    <source>
        <dbReference type="ARBA" id="ARBA00022777"/>
    </source>
</evidence>
<dbReference type="SMART" id="SM00220">
    <property type="entry name" value="S_TKc"/>
    <property type="match status" value="1"/>
</dbReference>
<evidence type="ECO:0000256" key="2">
    <source>
        <dbReference type="ARBA" id="ARBA00022741"/>
    </source>
</evidence>
<keyword evidence="2 5" id="KW-0547">Nucleotide-binding</keyword>
<feature type="domain" description="Protein kinase" evidence="6">
    <location>
        <begin position="80"/>
        <end position="352"/>
    </location>
</feature>
<dbReference type="SUPFAM" id="SSF56112">
    <property type="entry name" value="Protein kinase-like (PK-like)"/>
    <property type="match status" value="1"/>
</dbReference>
<keyword evidence="8" id="KW-1185">Reference proteome</keyword>
<dbReference type="RefSeq" id="WP_145182686.1">
    <property type="nucleotide sequence ID" value="NZ_CP036290.1"/>
</dbReference>